<proteinExistence type="inferred from homology"/>
<name>A0A316B3E7_9BACT</name>
<evidence type="ECO:0000256" key="2">
    <source>
        <dbReference type="ARBA" id="ARBA00006448"/>
    </source>
</evidence>
<dbReference type="PANTHER" id="PTHR34582">
    <property type="entry name" value="UPF0702 TRANSMEMBRANE PROTEIN YCAP"/>
    <property type="match status" value="1"/>
</dbReference>
<evidence type="ECO:0000259" key="9">
    <source>
        <dbReference type="Pfam" id="PF20730"/>
    </source>
</evidence>
<dbReference type="OrthoDB" id="9793799at2"/>
<protein>
    <submittedName>
        <fullName evidence="10">Uncharacterized protein DUF421</fullName>
    </submittedName>
</protein>
<keyword evidence="5 7" id="KW-1133">Transmembrane helix</keyword>
<feature type="transmembrane region" description="Helical" evidence="7">
    <location>
        <begin position="44"/>
        <end position="61"/>
    </location>
</feature>
<dbReference type="Pfam" id="PF20730">
    <property type="entry name" value="YetF_N"/>
    <property type="match status" value="1"/>
</dbReference>
<evidence type="ECO:0000256" key="7">
    <source>
        <dbReference type="SAM" id="Phobius"/>
    </source>
</evidence>
<feature type="domain" description="YetF C-terminal" evidence="8">
    <location>
        <begin position="90"/>
        <end position="164"/>
    </location>
</feature>
<dbReference type="RefSeq" id="WP_109675319.1">
    <property type="nucleotide sequence ID" value="NZ_QGDT01000008.1"/>
</dbReference>
<evidence type="ECO:0000256" key="4">
    <source>
        <dbReference type="ARBA" id="ARBA00022692"/>
    </source>
</evidence>
<dbReference type="EMBL" id="QGDT01000008">
    <property type="protein sequence ID" value="PWJ57087.1"/>
    <property type="molecule type" value="Genomic_DNA"/>
</dbReference>
<gene>
    <name evidence="10" type="ORF">CLV98_1086</name>
</gene>
<keyword evidence="4 7" id="KW-0812">Transmembrane</keyword>
<sequence>MENIFFTSWESLIRTFIICILAYFSLVLMLRISGKRTLSQMKEFDFIVTVALGSTLATVLLSKDVALADGTFALALLISLQYLLATASVRSKKFSRLISSEPTLVLYQGEFLQEALKKERVTENEIRSVLRSQGVSSIAKVKAVVMESNGKFTVVQEGSLSNPDSPLSNVRKVDE</sequence>
<evidence type="ECO:0000256" key="5">
    <source>
        <dbReference type="ARBA" id="ARBA00022989"/>
    </source>
</evidence>
<keyword evidence="6 7" id="KW-0472">Membrane</keyword>
<reference evidence="10 11" key="1">
    <citation type="submission" date="2018-03" db="EMBL/GenBank/DDBJ databases">
        <title>Genomic Encyclopedia of Archaeal and Bacterial Type Strains, Phase II (KMG-II): from individual species to whole genera.</title>
        <authorList>
            <person name="Goeker M."/>
        </authorList>
    </citation>
    <scope>NUCLEOTIDE SEQUENCE [LARGE SCALE GENOMIC DNA]</scope>
    <source>
        <strain evidence="10 11">DSM 100346</strain>
    </source>
</reference>
<comment type="caution">
    <text evidence="10">The sequence shown here is derived from an EMBL/GenBank/DDBJ whole genome shotgun (WGS) entry which is preliminary data.</text>
</comment>
<feature type="transmembrane region" description="Helical" evidence="7">
    <location>
        <begin position="67"/>
        <end position="89"/>
    </location>
</feature>
<comment type="similarity">
    <text evidence="2">Belongs to the UPF0702 family.</text>
</comment>
<dbReference type="AlphaFoldDB" id="A0A316B3E7"/>
<dbReference type="InterPro" id="IPR007353">
    <property type="entry name" value="DUF421"/>
</dbReference>
<dbReference type="GO" id="GO:0005886">
    <property type="term" value="C:plasma membrane"/>
    <property type="evidence" value="ECO:0007669"/>
    <property type="project" value="UniProtKB-SubCell"/>
</dbReference>
<feature type="domain" description="YetF-like N-terminal transmembrane" evidence="9">
    <location>
        <begin position="16"/>
        <end position="85"/>
    </location>
</feature>
<dbReference type="Proteomes" id="UP000245880">
    <property type="component" value="Unassembled WGS sequence"/>
</dbReference>
<dbReference type="InterPro" id="IPR048454">
    <property type="entry name" value="YetF_N"/>
</dbReference>
<evidence type="ECO:0000313" key="10">
    <source>
        <dbReference type="EMBL" id="PWJ57087.1"/>
    </source>
</evidence>
<evidence type="ECO:0000313" key="11">
    <source>
        <dbReference type="Proteomes" id="UP000245880"/>
    </source>
</evidence>
<evidence type="ECO:0000256" key="1">
    <source>
        <dbReference type="ARBA" id="ARBA00004651"/>
    </source>
</evidence>
<keyword evidence="11" id="KW-1185">Reference proteome</keyword>
<dbReference type="Gene3D" id="3.30.240.20">
    <property type="entry name" value="bsu07140 like domains"/>
    <property type="match status" value="1"/>
</dbReference>
<comment type="subcellular location">
    <subcellularLocation>
        <location evidence="1">Cell membrane</location>
        <topology evidence="1">Multi-pass membrane protein</topology>
    </subcellularLocation>
</comment>
<dbReference type="InterPro" id="IPR023090">
    <property type="entry name" value="UPF0702_alpha/beta_dom_sf"/>
</dbReference>
<dbReference type="Pfam" id="PF04239">
    <property type="entry name" value="DUF421"/>
    <property type="match status" value="1"/>
</dbReference>
<evidence type="ECO:0000256" key="3">
    <source>
        <dbReference type="ARBA" id="ARBA00022475"/>
    </source>
</evidence>
<accession>A0A316B3E7</accession>
<dbReference type="PANTHER" id="PTHR34582:SF6">
    <property type="entry name" value="UPF0702 TRANSMEMBRANE PROTEIN YCAP"/>
    <property type="match status" value="1"/>
</dbReference>
<keyword evidence="3" id="KW-1003">Cell membrane</keyword>
<feature type="transmembrane region" description="Helical" evidence="7">
    <location>
        <begin position="12"/>
        <end position="32"/>
    </location>
</feature>
<evidence type="ECO:0000256" key="6">
    <source>
        <dbReference type="ARBA" id="ARBA00023136"/>
    </source>
</evidence>
<organism evidence="10 11">
    <name type="scientific">Dyadobacter jejuensis</name>
    <dbReference type="NCBI Taxonomy" id="1082580"/>
    <lineage>
        <taxon>Bacteria</taxon>
        <taxon>Pseudomonadati</taxon>
        <taxon>Bacteroidota</taxon>
        <taxon>Cytophagia</taxon>
        <taxon>Cytophagales</taxon>
        <taxon>Spirosomataceae</taxon>
        <taxon>Dyadobacter</taxon>
    </lineage>
</organism>
<evidence type="ECO:0000259" key="8">
    <source>
        <dbReference type="Pfam" id="PF04239"/>
    </source>
</evidence>